<dbReference type="Pfam" id="PF08849">
    <property type="entry name" value="BrxA"/>
    <property type="match status" value="1"/>
</dbReference>
<dbReference type="InterPro" id="IPR023137">
    <property type="entry name" value="BrxA_sf"/>
</dbReference>
<name>A0ABR6YZL7_9FIRM</name>
<dbReference type="Proteomes" id="UP000622405">
    <property type="component" value="Unassembled WGS sequence"/>
</dbReference>
<organism evidence="1 2">
    <name type="scientific">Acetobacterium malicum</name>
    <dbReference type="NCBI Taxonomy" id="52692"/>
    <lineage>
        <taxon>Bacteria</taxon>
        <taxon>Bacillati</taxon>
        <taxon>Bacillota</taxon>
        <taxon>Clostridia</taxon>
        <taxon>Eubacteriales</taxon>
        <taxon>Eubacteriaceae</taxon>
        <taxon>Acetobacterium</taxon>
    </lineage>
</organism>
<sequence length="197" mass="22605">MEYSAGMVSSLFWLSETRKTALLLQDGNDVNAIRDLAQTENIYQVKNEIRARKMANVIIKRLHSLPVECLELIVTDDIATVKLIILISIMKTDLLFFEFIHQVYRPAILLGETVITDRAINSFFDEKKQQNETVAAWTEMTTKKLKQQYIKNLLEAGVIQNEAEQRKISIPLVDYNLRKLLEDHGFTTYLNAITGEA</sequence>
<reference evidence="1 2" key="1">
    <citation type="journal article" date="2020" name="mSystems">
        <title>Defining Genomic and Predicted Metabolic Features of the Acetobacterium Genus.</title>
        <authorList>
            <person name="Ross D.E."/>
            <person name="Marshall C.W."/>
            <person name="Gulliver D."/>
            <person name="May H.D."/>
            <person name="Norman R.S."/>
        </authorList>
    </citation>
    <scope>NUCLEOTIDE SEQUENCE [LARGE SCALE GENOMIC DNA]</scope>
    <source>
        <strain evidence="1 2">DSM 4132</strain>
    </source>
</reference>
<dbReference type="Gene3D" id="1.10.3540.10">
    <property type="entry name" value="uncharacterized protein from magnetospirillum magneticum domain"/>
    <property type="match status" value="1"/>
</dbReference>
<proteinExistence type="predicted"/>
<keyword evidence="2" id="KW-1185">Reference proteome</keyword>
<protein>
    <submittedName>
        <fullName evidence="1">DUF1819 family protein</fullName>
    </submittedName>
</protein>
<evidence type="ECO:0000313" key="2">
    <source>
        <dbReference type="Proteomes" id="UP000622405"/>
    </source>
</evidence>
<dbReference type="InterPro" id="IPR014948">
    <property type="entry name" value="BrxA"/>
</dbReference>
<comment type="caution">
    <text evidence="1">The sequence shown here is derived from an EMBL/GenBank/DDBJ whole genome shotgun (WGS) entry which is preliminary data.</text>
</comment>
<dbReference type="EMBL" id="WJBE01000013">
    <property type="protein sequence ID" value="MBC3900610.1"/>
    <property type="molecule type" value="Genomic_DNA"/>
</dbReference>
<dbReference type="RefSeq" id="WP_186894778.1">
    <property type="nucleotide sequence ID" value="NZ_WJBE01000013.1"/>
</dbReference>
<gene>
    <name evidence="1" type="ORF">GH811_13395</name>
</gene>
<evidence type="ECO:0000313" key="1">
    <source>
        <dbReference type="EMBL" id="MBC3900610.1"/>
    </source>
</evidence>
<accession>A0ABR6YZL7</accession>